<dbReference type="AlphaFoldDB" id="A0A8S3QA96"/>
<sequence>MQSTGKSFIHSGQNLDDFVNMKKNICSELSNTCEKNPKVFWKILNKLSKQSELKDKSVNDIPQKDFIKFYKNLNKSDHDYNDHQSNVVHKFESLKANLNYSVISDEINTEINADDIVKAIRLLRNGIVIKCNGNFNLAINTLMEKARKAYFKIKKTVGLNNPCRLLEKLFDTLISPILIGEENTYQNKNLETSLTTSRKEHSSYKWEHHN</sequence>
<comment type="caution">
    <text evidence="1">The sequence shown here is derived from an EMBL/GenBank/DDBJ whole genome shotgun (WGS) entry which is preliminary data.</text>
</comment>
<gene>
    <name evidence="1" type="ORF">MEDL_6712</name>
</gene>
<reference evidence="1" key="1">
    <citation type="submission" date="2021-03" db="EMBL/GenBank/DDBJ databases">
        <authorList>
            <person name="Bekaert M."/>
        </authorList>
    </citation>
    <scope>NUCLEOTIDE SEQUENCE</scope>
</reference>
<name>A0A8S3QA96_MYTED</name>
<protein>
    <submittedName>
        <fullName evidence="1">Uncharacterized protein</fullName>
    </submittedName>
</protein>
<evidence type="ECO:0000313" key="2">
    <source>
        <dbReference type="Proteomes" id="UP000683360"/>
    </source>
</evidence>
<evidence type="ECO:0000313" key="1">
    <source>
        <dbReference type="EMBL" id="CAG2191462.1"/>
    </source>
</evidence>
<proteinExistence type="predicted"/>
<dbReference type="EMBL" id="CAJPWZ010000363">
    <property type="protein sequence ID" value="CAG2191462.1"/>
    <property type="molecule type" value="Genomic_DNA"/>
</dbReference>
<dbReference type="Proteomes" id="UP000683360">
    <property type="component" value="Unassembled WGS sequence"/>
</dbReference>
<organism evidence="1 2">
    <name type="scientific">Mytilus edulis</name>
    <name type="common">Blue mussel</name>
    <dbReference type="NCBI Taxonomy" id="6550"/>
    <lineage>
        <taxon>Eukaryota</taxon>
        <taxon>Metazoa</taxon>
        <taxon>Spiralia</taxon>
        <taxon>Lophotrochozoa</taxon>
        <taxon>Mollusca</taxon>
        <taxon>Bivalvia</taxon>
        <taxon>Autobranchia</taxon>
        <taxon>Pteriomorphia</taxon>
        <taxon>Mytilida</taxon>
        <taxon>Mytiloidea</taxon>
        <taxon>Mytilidae</taxon>
        <taxon>Mytilinae</taxon>
        <taxon>Mytilus</taxon>
    </lineage>
</organism>
<keyword evidence="2" id="KW-1185">Reference proteome</keyword>
<accession>A0A8S3QA96</accession>